<organism evidence="1 2">
    <name type="scientific">Rhizobium etli</name>
    <dbReference type="NCBI Taxonomy" id="29449"/>
    <lineage>
        <taxon>Bacteria</taxon>
        <taxon>Pseudomonadati</taxon>
        <taxon>Pseudomonadota</taxon>
        <taxon>Alphaproteobacteria</taxon>
        <taxon>Hyphomicrobiales</taxon>
        <taxon>Rhizobiaceae</taxon>
        <taxon>Rhizobium/Agrobacterium group</taxon>
        <taxon>Rhizobium</taxon>
    </lineage>
</organism>
<reference evidence="1 2" key="1">
    <citation type="submission" date="2017-04" db="EMBL/GenBank/DDBJ databases">
        <title>Complete genome sequences of Rhizobium genomic linages associated to common bean (phaseolus vulgaris).</title>
        <authorList>
            <person name="Santamaria R.I."/>
            <person name="Bustos P."/>
            <person name="Perez-Carrascal O."/>
            <person name="Martinez-Flores I."/>
            <person name="Juarez S."/>
            <person name="Lozano L."/>
            <person name="Miranda F."/>
            <person name="Vinuesa P."/>
            <person name="Martinez-Romero E."/>
            <person name="Cevallos M.A."/>
            <person name="Romero D."/>
            <person name="Davila G."/>
            <person name="Gonzalez V."/>
        </authorList>
    </citation>
    <scope>NUCLEOTIDE SEQUENCE [LARGE SCALE GENOMIC DNA]</scope>
    <source>
        <strain evidence="1 2">NXC12</strain>
        <plasmid evidence="2">pretnxc12e</plasmid>
    </source>
</reference>
<dbReference type="Proteomes" id="UP000194159">
    <property type="component" value="Plasmid pRetNXC12e"/>
</dbReference>
<accession>A0AAN1EN57</accession>
<gene>
    <name evidence="1" type="ORF">NXC12_PE00118</name>
</gene>
<keyword evidence="1" id="KW-0614">Plasmid</keyword>
<sequence length="190" mass="21305">MGQFSMEISGHSGSVLSGNQHPLFEKLRDTPVETAHWRRAQELAIRYRYQDVFDVGALRPHYDAALKLCAFVAKNAGIKFSPIDPDSYKWKGPPVPLLALCALSLFASDWEMNSAITMFAKLLKAPAPVDLSLGNVIGLNPFHEYTPWRLLRLSADLAAEGFEGSDYPGQLAALETRLREQHRLWKQQNP</sequence>
<evidence type="ECO:0000313" key="2">
    <source>
        <dbReference type="Proteomes" id="UP000194159"/>
    </source>
</evidence>
<name>A0AAN1EN57_RHIET</name>
<dbReference type="RefSeq" id="WP_086084089.1">
    <property type="nucleotide sequence ID" value="NZ_CP020911.1"/>
</dbReference>
<evidence type="ECO:0000313" key="1">
    <source>
        <dbReference type="EMBL" id="ARQ13720.1"/>
    </source>
</evidence>
<proteinExistence type="predicted"/>
<protein>
    <submittedName>
        <fullName evidence="1">Uncharacterized protein</fullName>
    </submittedName>
</protein>
<dbReference type="AlphaFoldDB" id="A0AAN1EN57"/>
<geneLocation type="plasmid" evidence="2">
    <name>pretnxc12e</name>
</geneLocation>
<dbReference type="EMBL" id="CP020911">
    <property type="protein sequence ID" value="ARQ13720.1"/>
    <property type="molecule type" value="Genomic_DNA"/>
</dbReference>